<dbReference type="OMA" id="EFFMIMK"/>
<dbReference type="RefSeq" id="XP_027202135.1">
    <property type="nucleotide sequence ID" value="XM_027346334.1"/>
</dbReference>
<dbReference type="CDD" id="cd00051">
    <property type="entry name" value="EFh"/>
    <property type="match status" value="1"/>
</dbReference>
<gene>
    <name evidence="5" type="primary">LOC113796094</name>
</gene>
<name>A0A6P6YA20_DERPT</name>
<dbReference type="SMART" id="SM00054">
    <property type="entry name" value="EFh"/>
    <property type="match status" value="4"/>
</dbReference>
<evidence type="ECO:0000313" key="4">
    <source>
        <dbReference type="Proteomes" id="UP000515146"/>
    </source>
</evidence>
<feature type="domain" description="EF-hand" evidence="3">
    <location>
        <begin position="70"/>
        <end position="105"/>
    </location>
</feature>
<dbReference type="Proteomes" id="UP000515146">
    <property type="component" value="Unplaced"/>
</dbReference>
<keyword evidence="1" id="KW-0677">Repeat</keyword>
<dbReference type="GO" id="GO:0016460">
    <property type="term" value="C:myosin II complex"/>
    <property type="evidence" value="ECO:0007669"/>
    <property type="project" value="TreeGrafter"/>
</dbReference>
<dbReference type="InterPro" id="IPR011992">
    <property type="entry name" value="EF-hand-dom_pair"/>
</dbReference>
<feature type="domain" description="EF-hand" evidence="3">
    <location>
        <begin position="42"/>
        <end position="69"/>
    </location>
</feature>
<dbReference type="PANTHER" id="PTHR23048:SF59">
    <property type="entry name" value="EF-HAND SUPERFAMILY PROTEIN"/>
    <property type="match status" value="1"/>
</dbReference>
<keyword evidence="4" id="KW-1185">Reference proteome</keyword>
<dbReference type="PANTHER" id="PTHR23048">
    <property type="entry name" value="MYOSIN LIGHT CHAIN 1, 3"/>
    <property type="match status" value="1"/>
</dbReference>
<evidence type="ECO:0000313" key="5">
    <source>
        <dbReference type="RefSeq" id="XP_027202135.1"/>
    </source>
</evidence>
<dbReference type="GO" id="GO:0005509">
    <property type="term" value="F:calcium ion binding"/>
    <property type="evidence" value="ECO:0007669"/>
    <property type="project" value="InterPro"/>
</dbReference>
<dbReference type="PROSITE" id="PS00018">
    <property type="entry name" value="EF_HAND_1"/>
    <property type="match status" value="2"/>
</dbReference>
<organism evidence="4 5">
    <name type="scientific">Dermatophagoides pteronyssinus</name>
    <name type="common">European house dust mite</name>
    <dbReference type="NCBI Taxonomy" id="6956"/>
    <lineage>
        <taxon>Eukaryota</taxon>
        <taxon>Metazoa</taxon>
        <taxon>Ecdysozoa</taxon>
        <taxon>Arthropoda</taxon>
        <taxon>Chelicerata</taxon>
        <taxon>Arachnida</taxon>
        <taxon>Acari</taxon>
        <taxon>Acariformes</taxon>
        <taxon>Sarcoptiformes</taxon>
        <taxon>Astigmata</taxon>
        <taxon>Psoroptidia</taxon>
        <taxon>Analgoidea</taxon>
        <taxon>Pyroglyphidae</taxon>
        <taxon>Dermatophagoidinae</taxon>
        <taxon>Dermatophagoides</taxon>
    </lineage>
</organism>
<feature type="domain" description="EF-hand" evidence="3">
    <location>
        <begin position="143"/>
        <end position="178"/>
    </location>
</feature>
<accession>A0A6P6YA20</accession>
<dbReference type="FunFam" id="1.10.238.10:FF:000001">
    <property type="entry name" value="Calmodulin 1"/>
    <property type="match status" value="1"/>
</dbReference>
<dbReference type="AlphaFoldDB" id="A0A6P6YA20"/>
<protein>
    <submittedName>
        <fullName evidence="5">Centrin-3-like</fullName>
    </submittedName>
</protein>
<dbReference type="InterPro" id="IPR002048">
    <property type="entry name" value="EF_hand_dom"/>
</dbReference>
<dbReference type="InParanoid" id="A0A6P6YA20"/>
<evidence type="ECO:0000259" key="3">
    <source>
        <dbReference type="PROSITE" id="PS50222"/>
    </source>
</evidence>
<dbReference type="Pfam" id="PF13499">
    <property type="entry name" value="EF-hand_7"/>
    <property type="match status" value="2"/>
</dbReference>
<dbReference type="InterPro" id="IPR018247">
    <property type="entry name" value="EF_Hand_1_Ca_BS"/>
</dbReference>
<dbReference type="OrthoDB" id="343296at2759"/>
<dbReference type="KEGG" id="dpte:113796094"/>
<evidence type="ECO:0000256" key="2">
    <source>
        <dbReference type="ARBA" id="ARBA00022837"/>
    </source>
</evidence>
<feature type="domain" description="EF-hand" evidence="3">
    <location>
        <begin position="107"/>
        <end position="142"/>
    </location>
</feature>
<evidence type="ECO:0000256" key="1">
    <source>
        <dbReference type="ARBA" id="ARBA00022737"/>
    </source>
</evidence>
<dbReference type="PROSITE" id="PS50222">
    <property type="entry name" value="EF_HAND_2"/>
    <property type="match status" value="4"/>
</dbReference>
<sequence length="178" mass="20563">MSISNYHNKSLSNKHNAKRYEISDEQKQELKEGKSSNKQFLAFDLFDSNKSGKIDFHEFKTILKALGFDVMKQNLSDIMKTYDSSNAGYLSFNDYMKIMTEKIAARDPLEEIKLAFKLFDEDNSGFITKEKLKRVAIHLGEDLNDEELKSMIDEFDRNCDGMIDAQEFIAIMNQAALF</sequence>
<reference evidence="5" key="1">
    <citation type="submission" date="2025-08" db="UniProtKB">
        <authorList>
            <consortium name="RefSeq"/>
        </authorList>
    </citation>
    <scope>IDENTIFICATION</scope>
    <source>
        <strain evidence="5">Airmid</strain>
    </source>
</reference>
<dbReference type="SUPFAM" id="SSF47473">
    <property type="entry name" value="EF-hand"/>
    <property type="match status" value="1"/>
</dbReference>
<dbReference type="Gene3D" id="1.10.238.10">
    <property type="entry name" value="EF-hand"/>
    <property type="match status" value="2"/>
</dbReference>
<dbReference type="InterPro" id="IPR050230">
    <property type="entry name" value="CALM/Myosin/TropC-like"/>
</dbReference>
<proteinExistence type="predicted"/>
<keyword evidence="2" id="KW-0106">Calcium</keyword>